<dbReference type="RefSeq" id="WP_382352705.1">
    <property type="nucleotide sequence ID" value="NZ_JBHSMC010000016.1"/>
</dbReference>
<dbReference type="EMBL" id="JBHSMC010000016">
    <property type="protein sequence ID" value="MFC5465759.1"/>
    <property type="molecule type" value="Genomic_DNA"/>
</dbReference>
<organism evidence="2 3">
    <name type="scientific">Lederbergia graminis</name>
    <dbReference type="NCBI Taxonomy" id="735518"/>
    <lineage>
        <taxon>Bacteria</taxon>
        <taxon>Bacillati</taxon>
        <taxon>Bacillota</taxon>
        <taxon>Bacilli</taxon>
        <taxon>Bacillales</taxon>
        <taxon>Bacillaceae</taxon>
        <taxon>Lederbergia</taxon>
    </lineage>
</organism>
<dbReference type="InterPro" id="IPR009061">
    <property type="entry name" value="DNA-bd_dom_put_sf"/>
</dbReference>
<accession>A0ABW0LJ31</accession>
<name>A0ABW0LJ31_9BACI</name>
<dbReference type="SUPFAM" id="SSF46955">
    <property type="entry name" value="Putative DNA-binding domain"/>
    <property type="match status" value="1"/>
</dbReference>
<evidence type="ECO:0000313" key="3">
    <source>
        <dbReference type="Proteomes" id="UP001596147"/>
    </source>
</evidence>
<reference evidence="3" key="1">
    <citation type="journal article" date="2019" name="Int. J. Syst. Evol. Microbiol.">
        <title>The Global Catalogue of Microorganisms (GCM) 10K type strain sequencing project: providing services to taxonomists for standard genome sequencing and annotation.</title>
        <authorList>
            <consortium name="The Broad Institute Genomics Platform"/>
            <consortium name="The Broad Institute Genome Sequencing Center for Infectious Disease"/>
            <person name="Wu L."/>
            <person name="Ma J."/>
        </authorList>
    </citation>
    <scope>NUCLEOTIDE SEQUENCE [LARGE SCALE GENOMIC DNA]</scope>
    <source>
        <strain evidence="3">CGMCC 1.12237</strain>
    </source>
</reference>
<dbReference type="NCBIfam" id="TIGR01764">
    <property type="entry name" value="excise"/>
    <property type="match status" value="1"/>
</dbReference>
<dbReference type="InterPro" id="IPR010093">
    <property type="entry name" value="SinI_DNA-bd"/>
</dbReference>
<dbReference type="Gene3D" id="1.10.1660.10">
    <property type="match status" value="1"/>
</dbReference>
<keyword evidence="3" id="KW-1185">Reference proteome</keyword>
<comment type="caution">
    <text evidence="2">The sequence shown here is derived from an EMBL/GenBank/DDBJ whole genome shotgun (WGS) entry which is preliminary data.</text>
</comment>
<evidence type="ECO:0000313" key="2">
    <source>
        <dbReference type="EMBL" id="MFC5465759.1"/>
    </source>
</evidence>
<proteinExistence type="predicted"/>
<feature type="domain" description="Helix-turn-helix" evidence="1">
    <location>
        <begin position="142"/>
        <end position="185"/>
    </location>
</feature>
<dbReference type="Pfam" id="PF12728">
    <property type="entry name" value="HTH_17"/>
    <property type="match status" value="1"/>
</dbReference>
<evidence type="ECO:0000259" key="1">
    <source>
        <dbReference type="Pfam" id="PF12728"/>
    </source>
</evidence>
<dbReference type="Proteomes" id="UP001596147">
    <property type="component" value="Unassembled WGS sequence"/>
</dbReference>
<protein>
    <submittedName>
        <fullName evidence="2">Helix-turn-helix domain-containing protein</fullName>
    </submittedName>
</protein>
<gene>
    <name evidence="2" type="ORF">ACFPM4_13480</name>
</gene>
<sequence length="218" mass="25529">MYREHEEEVLWDTVTILKDQNRYENALVLFKSLIERTFSALRLPTSFLDEVKIELPSTEYMIRIRTQDKMIYESLKSKDMMGAYENLVDYIEKLSEVFPEADQKKILAQIIADQTQIRMESVISSSTATIPLQEEVDYVNSYSTLEAAEIIGVSDQTIRRWCEDGKYPSARKTSGNRWRIPKEYFKITLEEARKRKAFEQQLNKFNAGHGEGDEDEFL</sequence>
<dbReference type="InterPro" id="IPR041657">
    <property type="entry name" value="HTH_17"/>
</dbReference>